<keyword evidence="5" id="KW-0408">Iron</keyword>
<gene>
    <name evidence="8" type="ORF">METZ01_LOCUS438835</name>
</gene>
<dbReference type="EMBL" id="UINC01178035">
    <property type="protein sequence ID" value="SVD85981.1"/>
    <property type="molecule type" value="Genomic_DNA"/>
</dbReference>
<feature type="domain" description="Radical SAM core" evidence="7">
    <location>
        <begin position="21"/>
        <end position="203"/>
    </location>
</feature>
<dbReference type="InterPro" id="IPR000385">
    <property type="entry name" value="MoaA_NifB_PqqE_Fe-S-bd_CS"/>
</dbReference>
<dbReference type="InterPro" id="IPR013785">
    <property type="entry name" value="Aldolase_TIM"/>
</dbReference>
<dbReference type="SUPFAM" id="SSF102114">
    <property type="entry name" value="Radical SAM enzymes"/>
    <property type="match status" value="1"/>
</dbReference>
<dbReference type="GO" id="GO:0003824">
    <property type="term" value="F:catalytic activity"/>
    <property type="evidence" value="ECO:0007669"/>
    <property type="project" value="InterPro"/>
</dbReference>
<keyword evidence="3" id="KW-0949">S-adenosyl-L-methionine</keyword>
<dbReference type="InterPro" id="IPR058240">
    <property type="entry name" value="rSAM_sf"/>
</dbReference>
<dbReference type="PROSITE" id="PS51918">
    <property type="entry name" value="RADICAL_SAM"/>
    <property type="match status" value="1"/>
</dbReference>
<organism evidence="8">
    <name type="scientific">marine metagenome</name>
    <dbReference type="NCBI Taxonomy" id="408172"/>
    <lineage>
        <taxon>unclassified sequences</taxon>
        <taxon>metagenomes</taxon>
        <taxon>ecological metagenomes</taxon>
    </lineage>
</organism>
<evidence type="ECO:0000256" key="6">
    <source>
        <dbReference type="ARBA" id="ARBA00023014"/>
    </source>
</evidence>
<keyword evidence="6" id="KW-0411">Iron-sulfur</keyword>
<dbReference type="PROSITE" id="PS01305">
    <property type="entry name" value="MOAA_NIFB_PQQE"/>
    <property type="match status" value="1"/>
</dbReference>
<dbReference type="PANTHER" id="PTHR43787:SF10">
    <property type="entry name" value="COFACTOR MODIFYING PROTEIN"/>
    <property type="match status" value="1"/>
</dbReference>
<reference evidence="8" key="1">
    <citation type="submission" date="2018-05" db="EMBL/GenBank/DDBJ databases">
        <authorList>
            <person name="Lanie J.A."/>
            <person name="Ng W.-L."/>
            <person name="Kazmierczak K.M."/>
            <person name="Andrzejewski T.M."/>
            <person name="Davidsen T.M."/>
            <person name="Wayne K.J."/>
            <person name="Tettelin H."/>
            <person name="Glass J.I."/>
            <person name="Rusch D."/>
            <person name="Podicherti R."/>
            <person name="Tsui H.-C.T."/>
            <person name="Winkler M.E."/>
        </authorList>
    </citation>
    <scope>NUCLEOTIDE SEQUENCE</scope>
</reference>
<dbReference type="SFLD" id="SFLDG01067">
    <property type="entry name" value="SPASM/twitch_domain_containing"/>
    <property type="match status" value="1"/>
</dbReference>
<dbReference type="SFLD" id="SFLDS00029">
    <property type="entry name" value="Radical_SAM"/>
    <property type="match status" value="1"/>
</dbReference>
<evidence type="ECO:0000256" key="3">
    <source>
        <dbReference type="ARBA" id="ARBA00022691"/>
    </source>
</evidence>
<dbReference type="AlphaFoldDB" id="A0A382YSC3"/>
<dbReference type="Pfam" id="PF04055">
    <property type="entry name" value="Radical_SAM"/>
    <property type="match status" value="1"/>
</dbReference>
<evidence type="ECO:0000313" key="8">
    <source>
        <dbReference type="EMBL" id="SVD85981.1"/>
    </source>
</evidence>
<dbReference type="GO" id="GO:0046872">
    <property type="term" value="F:metal ion binding"/>
    <property type="evidence" value="ECO:0007669"/>
    <property type="project" value="UniProtKB-KW"/>
</dbReference>
<evidence type="ECO:0000256" key="4">
    <source>
        <dbReference type="ARBA" id="ARBA00022723"/>
    </source>
</evidence>
<evidence type="ECO:0000259" key="7">
    <source>
        <dbReference type="PROSITE" id="PS51918"/>
    </source>
</evidence>
<keyword evidence="4" id="KW-0479">Metal-binding</keyword>
<sequence>MLTTVQPTSKRFPGRFGELVKFPLQRIHIELTNVCNFDCTFCPKQEMTRHYEYMDFERVCGIIDEIAEYNMAEKITFHVMGEPFMHPRFFEILDYAAQLGVKTGITTNGTYLDEEQAIKLEKVTASQINISLQTPDEESFKTRKARRMKFDEYHNRILEFIGACLKQTKPPKIKVHFLNTSIKTEVPGEDWTVGTMSVINNTE</sequence>
<name>A0A382YSC3_9ZZZZ</name>
<dbReference type="GO" id="GO:0051539">
    <property type="term" value="F:4 iron, 4 sulfur cluster binding"/>
    <property type="evidence" value="ECO:0007669"/>
    <property type="project" value="UniProtKB-KW"/>
</dbReference>
<accession>A0A382YSC3</accession>
<dbReference type="PANTHER" id="PTHR43787">
    <property type="entry name" value="FEMO COFACTOR BIOSYNTHESIS PROTEIN NIFB-RELATED"/>
    <property type="match status" value="1"/>
</dbReference>
<protein>
    <recommendedName>
        <fullName evidence="7">Radical SAM core domain-containing protein</fullName>
    </recommendedName>
</protein>
<keyword evidence="2" id="KW-0004">4Fe-4S</keyword>
<evidence type="ECO:0000256" key="5">
    <source>
        <dbReference type="ARBA" id="ARBA00023004"/>
    </source>
</evidence>
<feature type="non-terminal residue" evidence="8">
    <location>
        <position position="203"/>
    </location>
</feature>
<evidence type="ECO:0000256" key="1">
    <source>
        <dbReference type="ARBA" id="ARBA00001966"/>
    </source>
</evidence>
<evidence type="ECO:0000256" key="2">
    <source>
        <dbReference type="ARBA" id="ARBA00022485"/>
    </source>
</evidence>
<comment type="cofactor">
    <cofactor evidence="1">
        <name>[4Fe-4S] cluster</name>
        <dbReference type="ChEBI" id="CHEBI:49883"/>
    </cofactor>
</comment>
<dbReference type="CDD" id="cd01335">
    <property type="entry name" value="Radical_SAM"/>
    <property type="match status" value="1"/>
</dbReference>
<proteinExistence type="predicted"/>
<dbReference type="Gene3D" id="3.20.20.70">
    <property type="entry name" value="Aldolase class I"/>
    <property type="match status" value="1"/>
</dbReference>
<dbReference type="InterPro" id="IPR007197">
    <property type="entry name" value="rSAM"/>
</dbReference>